<protein>
    <submittedName>
        <fullName evidence="2">Transglutaminase domain protein</fullName>
    </submittedName>
</protein>
<dbReference type="InterPro" id="IPR038765">
    <property type="entry name" value="Papain-like_cys_pep_sf"/>
</dbReference>
<dbReference type="RefSeq" id="WP_007920528.1">
    <property type="nucleotide sequence ID" value="NZ_ADVG01000004.1"/>
</dbReference>
<dbReference type="AlphaFoldDB" id="D6U0T4"/>
<comment type="caution">
    <text evidence="2">The sequence shown here is derived from an EMBL/GenBank/DDBJ whole genome shotgun (WGS) entry which is preliminary data.</text>
</comment>
<organism evidence="2 3">
    <name type="scientific">Ktedonobacter racemifer DSM 44963</name>
    <dbReference type="NCBI Taxonomy" id="485913"/>
    <lineage>
        <taxon>Bacteria</taxon>
        <taxon>Bacillati</taxon>
        <taxon>Chloroflexota</taxon>
        <taxon>Ktedonobacteria</taxon>
        <taxon>Ktedonobacterales</taxon>
        <taxon>Ktedonobacteraceae</taxon>
        <taxon>Ktedonobacter</taxon>
    </lineage>
</organism>
<proteinExistence type="predicted"/>
<dbReference type="EMBL" id="ADVG01000004">
    <property type="protein sequence ID" value="EFH82424.1"/>
    <property type="molecule type" value="Genomic_DNA"/>
</dbReference>
<dbReference type="OrthoDB" id="148799at2"/>
<dbReference type="eggNOG" id="COG1305">
    <property type="taxonomic scope" value="Bacteria"/>
</dbReference>
<name>D6U0T4_KTERA</name>
<dbReference type="SUPFAM" id="SSF54001">
    <property type="entry name" value="Cysteine proteinases"/>
    <property type="match status" value="1"/>
</dbReference>
<accession>D6U0T4</accession>
<dbReference type="Pfam" id="PF01841">
    <property type="entry name" value="Transglut_core"/>
    <property type="match status" value="1"/>
</dbReference>
<sequence>MDGNDQVLAYYREQSVLTDPGKYAYLYADLPRDVAGLVSVVQGLLIPPYTELLREGYGLEAGEIDNARFGERRTEALLARILRRRPEPLTMRRPPVDRIGMICRNFAVLLVSMLRYQGVPARARVGFGGYFRSPYAADHRLAEYWDATQERWVRVDPMIDEVQQRGRDMGFNLLDMKAGDPFWLAGEVWRRCRAGKLEPWDFGDSDVDRGMPPIRYALLQDFAYLNKLEMLGNDDWGVLITKPEAELTREDLDLLDRIALLTENADIHFDELRTSFPQTAYGQTVLESITQV</sequence>
<evidence type="ECO:0000313" key="2">
    <source>
        <dbReference type="EMBL" id="EFH82424.1"/>
    </source>
</evidence>
<evidence type="ECO:0000259" key="1">
    <source>
        <dbReference type="SMART" id="SM00460"/>
    </source>
</evidence>
<keyword evidence="3" id="KW-1185">Reference proteome</keyword>
<dbReference type="InParanoid" id="D6U0T4"/>
<reference evidence="2 3" key="1">
    <citation type="journal article" date="2011" name="Stand. Genomic Sci.">
        <title>Non-contiguous finished genome sequence and contextual data of the filamentous soil bacterium Ktedonobacter racemifer type strain (SOSP1-21).</title>
        <authorList>
            <person name="Chang Y.J."/>
            <person name="Land M."/>
            <person name="Hauser L."/>
            <person name="Chertkov O."/>
            <person name="Del Rio T.G."/>
            <person name="Nolan M."/>
            <person name="Copeland A."/>
            <person name="Tice H."/>
            <person name="Cheng J.F."/>
            <person name="Lucas S."/>
            <person name="Han C."/>
            <person name="Goodwin L."/>
            <person name="Pitluck S."/>
            <person name="Ivanova N."/>
            <person name="Ovchinikova G."/>
            <person name="Pati A."/>
            <person name="Chen A."/>
            <person name="Palaniappan K."/>
            <person name="Mavromatis K."/>
            <person name="Liolios K."/>
            <person name="Brettin T."/>
            <person name="Fiebig A."/>
            <person name="Rohde M."/>
            <person name="Abt B."/>
            <person name="Goker M."/>
            <person name="Detter J.C."/>
            <person name="Woyke T."/>
            <person name="Bristow J."/>
            <person name="Eisen J.A."/>
            <person name="Markowitz V."/>
            <person name="Hugenholtz P."/>
            <person name="Kyrpides N.C."/>
            <person name="Klenk H.P."/>
            <person name="Lapidus A."/>
        </authorList>
    </citation>
    <scope>NUCLEOTIDE SEQUENCE [LARGE SCALE GENOMIC DNA]</scope>
    <source>
        <strain evidence="3">DSM 44963</strain>
    </source>
</reference>
<dbReference type="Gene3D" id="3.10.620.30">
    <property type="match status" value="1"/>
</dbReference>
<dbReference type="STRING" id="485913.Krac_3235"/>
<evidence type="ECO:0000313" key="3">
    <source>
        <dbReference type="Proteomes" id="UP000004508"/>
    </source>
</evidence>
<gene>
    <name evidence="2" type="ORF">Krac_3235</name>
</gene>
<dbReference type="Proteomes" id="UP000004508">
    <property type="component" value="Unassembled WGS sequence"/>
</dbReference>
<dbReference type="InterPro" id="IPR002931">
    <property type="entry name" value="Transglutaminase-like"/>
</dbReference>
<dbReference type="SMART" id="SM00460">
    <property type="entry name" value="TGc"/>
    <property type="match status" value="1"/>
</dbReference>
<feature type="domain" description="Transglutaminase-like" evidence="1">
    <location>
        <begin position="96"/>
        <end position="159"/>
    </location>
</feature>